<dbReference type="Proteomes" id="UP000217895">
    <property type="component" value="Chromosome"/>
</dbReference>
<organism evidence="2 3">
    <name type="scientific">Leptolyngbya boryana NIES-2135</name>
    <dbReference type="NCBI Taxonomy" id="1973484"/>
    <lineage>
        <taxon>Bacteria</taxon>
        <taxon>Bacillati</taxon>
        <taxon>Cyanobacteriota</taxon>
        <taxon>Cyanophyceae</taxon>
        <taxon>Leptolyngbyales</taxon>
        <taxon>Leptolyngbyaceae</taxon>
        <taxon>Leptolyngbya group</taxon>
        <taxon>Leptolyngbya</taxon>
    </lineage>
</organism>
<keyword evidence="1" id="KW-0812">Transmembrane</keyword>
<feature type="transmembrane region" description="Helical" evidence="1">
    <location>
        <begin position="34"/>
        <end position="52"/>
    </location>
</feature>
<proteinExistence type="predicted"/>
<dbReference type="AlphaFoldDB" id="A0A1Z4JPD8"/>
<name>A0A1Z4JPD8_LEPBY</name>
<keyword evidence="3" id="KW-1185">Reference proteome</keyword>
<feature type="transmembrane region" description="Helical" evidence="1">
    <location>
        <begin position="6"/>
        <end position="27"/>
    </location>
</feature>
<gene>
    <name evidence="2" type="ORF">NIES2135_53810</name>
</gene>
<accession>A0A1Z4JPD8</accession>
<protein>
    <submittedName>
        <fullName evidence="2">Uncharacterized protein</fullName>
    </submittedName>
</protein>
<sequence>MVDLLSSLRLAGSFFAGVALFALLHGILAQLDRAAFLLHAIAFIVFLVSFILEDHLQPYGFLLCGVMVLGIVVWSL</sequence>
<evidence type="ECO:0000313" key="2">
    <source>
        <dbReference type="EMBL" id="BAY58508.1"/>
    </source>
</evidence>
<keyword evidence="1" id="KW-1133">Transmembrane helix</keyword>
<keyword evidence="1" id="KW-0472">Membrane</keyword>
<evidence type="ECO:0000256" key="1">
    <source>
        <dbReference type="SAM" id="Phobius"/>
    </source>
</evidence>
<feature type="transmembrane region" description="Helical" evidence="1">
    <location>
        <begin position="58"/>
        <end position="75"/>
    </location>
</feature>
<dbReference type="EMBL" id="AP018203">
    <property type="protein sequence ID" value="BAY58508.1"/>
    <property type="molecule type" value="Genomic_DNA"/>
</dbReference>
<reference evidence="2 3" key="1">
    <citation type="submission" date="2017-06" db="EMBL/GenBank/DDBJ databases">
        <title>Genome sequencing of cyanobaciteial culture collection at National Institute for Environmental Studies (NIES).</title>
        <authorList>
            <person name="Hirose Y."/>
            <person name="Shimura Y."/>
            <person name="Fujisawa T."/>
            <person name="Nakamura Y."/>
            <person name="Kawachi M."/>
        </authorList>
    </citation>
    <scope>NUCLEOTIDE SEQUENCE [LARGE SCALE GENOMIC DNA]</scope>
    <source>
        <strain evidence="2 3">NIES-2135</strain>
    </source>
</reference>
<evidence type="ECO:0000313" key="3">
    <source>
        <dbReference type="Proteomes" id="UP000217895"/>
    </source>
</evidence>